<organism evidence="3 4">
    <name type="scientific">Cupriavidus basilensis OR16</name>
    <dbReference type="NCBI Taxonomy" id="1127483"/>
    <lineage>
        <taxon>Bacteria</taxon>
        <taxon>Pseudomonadati</taxon>
        <taxon>Pseudomonadota</taxon>
        <taxon>Betaproteobacteria</taxon>
        <taxon>Burkholderiales</taxon>
        <taxon>Burkholderiaceae</taxon>
        <taxon>Cupriavidus</taxon>
    </lineage>
</organism>
<dbReference type="AlphaFoldDB" id="H1S1L7"/>
<evidence type="ECO:0000313" key="3">
    <source>
        <dbReference type="EMBL" id="EHP43592.1"/>
    </source>
</evidence>
<reference evidence="3 4" key="1">
    <citation type="journal article" date="2012" name="J. Bacteriol.">
        <title>De Novo Genome Project of Cupriavidus basilensis OR16.</title>
        <authorList>
            <person name="Cserhati M."/>
            <person name="Kriszt B."/>
            <person name="Szoboszlay S."/>
            <person name="Toth A."/>
            <person name="Szabo I."/>
            <person name="Tancsics A."/>
            <person name="Nagy I."/>
            <person name="Horvath B."/>
            <person name="Nagy I."/>
            <person name="Kukolya J."/>
        </authorList>
    </citation>
    <scope>NUCLEOTIDE SEQUENCE [LARGE SCALE GENOMIC DNA]</scope>
    <source>
        <strain evidence="3 4">OR16</strain>
    </source>
</reference>
<dbReference type="EMBL" id="AHJE01000017">
    <property type="protein sequence ID" value="EHP43592.1"/>
    <property type="molecule type" value="Genomic_DNA"/>
</dbReference>
<gene>
    <name evidence="3" type="ORF">OR16_07791</name>
</gene>
<name>H1S1L7_9BURK</name>
<evidence type="ECO:0000256" key="1">
    <source>
        <dbReference type="SAM" id="MobiDB-lite"/>
    </source>
</evidence>
<keyword evidence="2" id="KW-1133">Transmembrane helix</keyword>
<accession>H1S1L7</accession>
<protein>
    <submittedName>
        <fullName evidence="3">Uncharacterized protein</fullName>
    </submittedName>
</protein>
<keyword evidence="2" id="KW-0812">Transmembrane</keyword>
<comment type="caution">
    <text evidence="3">The sequence shown here is derived from an EMBL/GenBank/DDBJ whole genome shotgun (WGS) entry which is preliminary data.</text>
</comment>
<proteinExistence type="predicted"/>
<dbReference type="NCBIfam" id="NF041109">
    <property type="entry name" value="VF_TspB_C_term"/>
    <property type="match status" value="1"/>
</dbReference>
<dbReference type="PATRIC" id="fig|1127483.3.peg.1561"/>
<feature type="region of interest" description="Disordered" evidence="1">
    <location>
        <begin position="222"/>
        <end position="244"/>
    </location>
</feature>
<feature type="transmembrane region" description="Helical" evidence="2">
    <location>
        <begin position="318"/>
        <end position="338"/>
    </location>
</feature>
<keyword evidence="2" id="KW-0472">Membrane</keyword>
<evidence type="ECO:0000256" key="2">
    <source>
        <dbReference type="SAM" id="Phobius"/>
    </source>
</evidence>
<dbReference type="RefSeq" id="WP_006157288.1">
    <property type="nucleotide sequence ID" value="NZ_AHJE01000017.1"/>
</dbReference>
<sequence length="343" mass="35881">MASNAGQIAVGALRINPAGLATSVVLSWAAQYGLQKCATGAWDWCHTSQPAQTPTEGWDWFTTGLQMHASSIEDAAVKVMPLYSAKSYVVDESSSTTFVIGLFNANGNRITGVRFNKQPGCASGYVLQANGTCLKPAQTLPAVDADWQAAASAMTDALAMEIMKGNVSLPLDSPMVDTKRQIVPLSNPYYDPVTGKTFQDVGYVTPNSDGKTADLQVAKQEVDPATGEPAKDASGVAAQPQKADDPCLGHEKWLGCMELGDVPTGPDLGKNSKTISITPDGGWGADTMACPADLTTTLRNGGTTVAYSFKPACDGADMFRPIIIGMAWVGAVLIALGVGRKGD</sequence>
<dbReference type="OrthoDB" id="8914127at2"/>
<dbReference type="Proteomes" id="UP000005808">
    <property type="component" value="Unassembled WGS sequence"/>
</dbReference>
<evidence type="ECO:0000313" key="4">
    <source>
        <dbReference type="Proteomes" id="UP000005808"/>
    </source>
</evidence>